<name>A0A7T8IP69_9GAMM</name>
<dbReference type="EMBL" id="CP032664">
    <property type="protein sequence ID" value="QQO83122.1"/>
    <property type="molecule type" value="Genomic_DNA"/>
</dbReference>
<dbReference type="Pfam" id="PF04606">
    <property type="entry name" value="Ogr_Delta"/>
    <property type="match status" value="1"/>
</dbReference>
<dbReference type="AlphaFoldDB" id="A0A7T8IP69"/>
<organism evidence="2">
    <name type="scientific">Shewanella algae</name>
    <dbReference type="NCBI Taxonomy" id="38313"/>
    <lineage>
        <taxon>Bacteria</taxon>
        <taxon>Pseudomonadati</taxon>
        <taxon>Pseudomonadota</taxon>
        <taxon>Gammaproteobacteria</taxon>
        <taxon>Alteromonadales</taxon>
        <taxon>Shewanellaceae</taxon>
        <taxon>Shewanella</taxon>
    </lineage>
</organism>
<proteinExistence type="predicted"/>
<gene>
    <name evidence="2" type="ORF">D7032_07535</name>
</gene>
<protein>
    <submittedName>
        <fullName evidence="2">Transcriptional regulator</fullName>
    </submittedName>
</protein>
<reference evidence="2" key="1">
    <citation type="submission" date="2018-09" db="EMBL/GenBank/DDBJ databases">
        <title>Genome sequencing and analysis.</title>
        <authorList>
            <person name="Huang Y.-T."/>
        </authorList>
    </citation>
    <scope>NUCLEOTIDE SEQUENCE</scope>
    <source>
        <strain evidence="2">HIDE</strain>
    </source>
</reference>
<evidence type="ECO:0000259" key="1">
    <source>
        <dbReference type="Pfam" id="PF04606"/>
    </source>
</evidence>
<evidence type="ECO:0000313" key="2">
    <source>
        <dbReference type="EMBL" id="QQO83122.1"/>
    </source>
</evidence>
<feature type="domain" description="Zinc finger Ogr/Delta-type" evidence="1">
    <location>
        <begin position="4"/>
        <end position="50"/>
    </location>
</feature>
<dbReference type="InterPro" id="IPR007684">
    <property type="entry name" value="Znf_Ogr/Delta"/>
</dbReference>
<sequence>MRVMCPTCGQRARISKTNRLSLVHADLYCSCTDAECGHTFVVNLSFSHTLSPSSRSASNLVIELVNALPPEARKQLQQELRF</sequence>
<dbReference type="RefSeq" id="WP_054744870.1">
    <property type="nucleotide sequence ID" value="NZ_CAWQVT010000154.1"/>
</dbReference>
<accession>A0A7T8IP69</accession>